<dbReference type="EMBL" id="UINC01164875">
    <property type="protein sequence ID" value="SVD65947.1"/>
    <property type="molecule type" value="Genomic_DNA"/>
</dbReference>
<feature type="non-terminal residue" evidence="2">
    <location>
        <position position="41"/>
    </location>
</feature>
<evidence type="ECO:0000256" key="1">
    <source>
        <dbReference type="SAM" id="MobiDB-lite"/>
    </source>
</evidence>
<sequence length="41" mass="4230">MAMMQGSNKPKNEGKPAGGPPSEAMTAENLAPPTGMEGREE</sequence>
<evidence type="ECO:0000313" key="2">
    <source>
        <dbReference type="EMBL" id="SVD65947.1"/>
    </source>
</evidence>
<reference evidence="2" key="1">
    <citation type="submission" date="2018-05" db="EMBL/GenBank/DDBJ databases">
        <authorList>
            <person name="Lanie J.A."/>
            <person name="Ng W.-L."/>
            <person name="Kazmierczak K.M."/>
            <person name="Andrzejewski T.M."/>
            <person name="Davidsen T.M."/>
            <person name="Wayne K.J."/>
            <person name="Tettelin H."/>
            <person name="Glass J.I."/>
            <person name="Rusch D."/>
            <person name="Podicherti R."/>
            <person name="Tsui H.-C.T."/>
            <person name="Winkler M.E."/>
        </authorList>
    </citation>
    <scope>NUCLEOTIDE SEQUENCE</scope>
</reference>
<organism evidence="2">
    <name type="scientific">marine metagenome</name>
    <dbReference type="NCBI Taxonomy" id="408172"/>
    <lineage>
        <taxon>unclassified sequences</taxon>
        <taxon>metagenomes</taxon>
        <taxon>ecological metagenomes</taxon>
    </lineage>
</organism>
<dbReference type="AlphaFoldDB" id="A0A382X412"/>
<proteinExistence type="predicted"/>
<protein>
    <submittedName>
        <fullName evidence="2">Uncharacterized protein</fullName>
    </submittedName>
</protein>
<name>A0A382X412_9ZZZZ</name>
<accession>A0A382X412</accession>
<feature type="region of interest" description="Disordered" evidence="1">
    <location>
        <begin position="1"/>
        <end position="41"/>
    </location>
</feature>
<gene>
    <name evidence="2" type="ORF">METZ01_LOCUS418801</name>
</gene>